<dbReference type="PANTHER" id="PTHR32308:SF10">
    <property type="entry name" value="CITRATE LYASE SUBUNIT BETA"/>
    <property type="match status" value="1"/>
</dbReference>
<dbReference type="PIRSF" id="PIRSF015582">
    <property type="entry name" value="Cit_lyase_B"/>
    <property type="match status" value="1"/>
</dbReference>
<dbReference type="PANTHER" id="PTHR32308">
    <property type="entry name" value="LYASE BETA SUBUNIT, PUTATIVE (AFU_ORTHOLOGUE AFUA_4G13030)-RELATED"/>
    <property type="match status" value="1"/>
</dbReference>
<dbReference type="Gene3D" id="3.20.20.60">
    <property type="entry name" value="Phosphoenolpyruvate-binding domains"/>
    <property type="match status" value="1"/>
</dbReference>
<accession>A0A1W0B9X2</accession>
<feature type="binding site" evidence="5">
    <location>
        <position position="156"/>
    </location>
    <ligand>
        <name>Mg(2+)</name>
        <dbReference type="ChEBI" id="CHEBI:18420"/>
    </ligand>
</feature>
<keyword evidence="8" id="KW-1185">Reference proteome</keyword>
<keyword evidence="3 5" id="KW-0460">Magnesium</keyword>
<dbReference type="GO" id="GO:0016829">
    <property type="term" value="F:lyase activity"/>
    <property type="evidence" value="ECO:0007669"/>
    <property type="project" value="UniProtKB-KW"/>
</dbReference>
<dbReference type="STRING" id="1538463.B0T36_23360"/>
<reference evidence="7 8" key="1">
    <citation type="journal article" date="2016" name="Antonie Van Leeuwenhoek">
        <title>Nocardia donostiensis sp. nov., isolated from human respiratory specimens.</title>
        <authorList>
            <person name="Ercibengoa M."/>
            <person name="Bell M."/>
            <person name="Marimon J.M."/>
            <person name="Humrighouse B."/>
            <person name="Klenk H.P."/>
            <person name="Potter G."/>
            <person name="Perez-Trallero E."/>
        </authorList>
    </citation>
    <scope>NUCLEOTIDE SEQUENCE [LARGE SCALE GENOMIC DNA]</scope>
    <source>
        <strain evidence="7 8">X1655</strain>
    </source>
</reference>
<feature type="binding site" evidence="5">
    <location>
        <position position="130"/>
    </location>
    <ligand>
        <name>Mg(2+)</name>
        <dbReference type="ChEBI" id="CHEBI:18420"/>
    </ligand>
</feature>
<feature type="domain" description="HpcH/HpaI aldolase/citrate lyase" evidence="6">
    <location>
        <begin position="20"/>
        <end position="222"/>
    </location>
</feature>
<dbReference type="SUPFAM" id="SSF51621">
    <property type="entry name" value="Phosphoenolpyruvate/pyruvate domain"/>
    <property type="match status" value="1"/>
</dbReference>
<dbReference type="InterPro" id="IPR015813">
    <property type="entry name" value="Pyrv/PenolPyrv_kinase-like_dom"/>
</dbReference>
<dbReference type="OrthoDB" id="4322898at2"/>
<proteinExistence type="predicted"/>
<evidence type="ECO:0000313" key="7">
    <source>
        <dbReference type="EMBL" id="ONM46706.1"/>
    </source>
</evidence>
<dbReference type="InterPro" id="IPR011206">
    <property type="entry name" value="Citrate_lyase_beta/mcl1/mcl2"/>
</dbReference>
<evidence type="ECO:0000256" key="3">
    <source>
        <dbReference type="ARBA" id="ARBA00022842"/>
    </source>
</evidence>
<keyword evidence="2 5" id="KW-0479">Metal-binding</keyword>
<dbReference type="RefSeq" id="WP_077120381.1">
    <property type="nucleotide sequence ID" value="NZ_MUKP01000020.1"/>
</dbReference>
<dbReference type="InterPro" id="IPR040442">
    <property type="entry name" value="Pyrv_kinase-like_dom_sf"/>
</dbReference>
<evidence type="ECO:0000313" key="8">
    <source>
        <dbReference type="Proteomes" id="UP000188836"/>
    </source>
</evidence>
<organism evidence="7 8">
    <name type="scientific">Nocardia donostiensis</name>
    <dbReference type="NCBI Taxonomy" id="1538463"/>
    <lineage>
        <taxon>Bacteria</taxon>
        <taxon>Bacillati</taxon>
        <taxon>Actinomycetota</taxon>
        <taxon>Actinomycetes</taxon>
        <taxon>Mycobacteriales</taxon>
        <taxon>Nocardiaceae</taxon>
        <taxon>Nocardia</taxon>
    </lineage>
</organism>
<evidence type="ECO:0000256" key="4">
    <source>
        <dbReference type="PIRSR" id="PIRSR015582-1"/>
    </source>
</evidence>
<feature type="binding site" evidence="4">
    <location>
        <position position="130"/>
    </location>
    <ligand>
        <name>substrate</name>
    </ligand>
</feature>
<dbReference type="GO" id="GO:0006107">
    <property type="term" value="P:oxaloacetate metabolic process"/>
    <property type="evidence" value="ECO:0007669"/>
    <property type="project" value="TreeGrafter"/>
</dbReference>
<name>A0A1W0B9X2_9NOCA</name>
<comment type="caution">
    <text evidence="7">The sequence shown here is derived from an EMBL/GenBank/DDBJ whole genome shotgun (WGS) entry which is preliminary data.</text>
</comment>
<dbReference type="InterPro" id="IPR005000">
    <property type="entry name" value="Aldolase/citrate-lyase_domain"/>
</dbReference>
<sequence>MNDHATPIPTPKVTFEYARSWLLIAANDLDLYEPGFASRADVVILDLEDGVAAPDKPNSRSHVAERLRTGHRAWVRINDAESTFWSDDLAELGDMPGLAGVVLAKTEHGDQVDATAARLPRALPIVALIESAAGLEAAADIAARTATSRLAFGSGDFRRDTGISDDPLTMLYPRCRLTVASRAAGLPGPIDGPTVSRDLEALETETGHAAAAGMTGRLCLRPEQTGVVDRLLSPSRAEVDWAREFLDQHTQDPTPVRDGSHLPRLARATKLVELARIYT</sequence>
<dbReference type="AlphaFoldDB" id="A0A1W0B9X2"/>
<feature type="binding site" evidence="4">
    <location>
        <position position="76"/>
    </location>
    <ligand>
        <name>substrate</name>
    </ligand>
</feature>
<dbReference type="GO" id="GO:0000287">
    <property type="term" value="F:magnesium ion binding"/>
    <property type="evidence" value="ECO:0007669"/>
    <property type="project" value="TreeGrafter"/>
</dbReference>
<dbReference type="Proteomes" id="UP000188836">
    <property type="component" value="Unassembled WGS sequence"/>
</dbReference>
<dbReference type="Pfam" id="PF03328">
    <property type="entry name" value="HpcH_HpaI"/>
    <property type="match status" value="1"/>
</dbReference>
<comment type="cofactor">
    <cofactor evidence="1">
        <name>Mg(2+)</name>
        <dbReference type="ChEBI" id="CHEBI:18420"/>
    </cofactor>
</comment>
<gene>
    <name evidence="7" type="ORF">B0T46_21770</name>
</gene>
<evidence type="ECO:0000256" key="1">
    <source>
        <dbReference type="ARBA" id="ARBA00001946"/>
    </source>
</evidence>
<evidence type="ECO:0000259" key="6">
    <source>
        <dbReference type="Pfam" id="PF03328"/>
    </source>
</evidence>
<protein>
    <submittedName>
        <fullName evidence="7">CoA ester lyase</fullName>
    </submittedName>
</protein>
<evidence type="ECO:0000256" key="2">
    <source>
        <dbReference type="ARBA" id="ARBA00022723"/>
    </source>
</evidence>
<keyword evidence="7" id="KW-0456">Lyase</keyword>
<dbReference type="EMBL" id="MUMY01000021">
    <property type="protein sequence ID" value="ONM46706.1"/>
    <property type="molecule type" value="Genomic_DNA"/>
</dbReference>
<evidence type="ECO:0000256" key="5">
    <source>
        <dbReference type="PIRSR" id="PIRSR015582-2"/>
    </source>
</evidence>